<dbReference type="GO" id="GO:0005829">
    <property type="term" value="C:cytosol"/>
    <property type="evidence" value="ECO:0007669"/>
    <property type="project" value="TreeGrafter"/>
</dbReference>
<dbReference type="EMBL" id="VOSC01000033">
    <property type="protein sequence ID" value="TXE06316.1"/>
    <property type="molecule type" value="Genomic_DNA"/>
</dbReference>
<dbReference type="InterPro" id="IPR045247">
    <property type="entry name" value="Oye-like"/>
</dbReference>
<evidence type="ECO:0000313" key="6">
    <source>
        <dbReference type="Proteomes" id="UP000321790"/>
    </source>
</evidence>
<evidence type="ECO:0000256" key="2">
    <source>
        <dbReference type="ARBA" id="ARBA00005979"/>
    </source>
</evidence>
<protein>
    <submittedName>
        <fullName evidence="5">Alkene reductase</fullName>
    </submittedName>
</protein>
<comment type="similarity">
    <text evidence="2">Belongs to the NADH:flavin oxidoreductase/NADH oxidase family.</text>
</comment>
<sequence>MKHSKLLSPFKLNHLKLNNHVVMAPMTRSRAINNLPNDLMATYYKQRASTGLIITEATSPSKSGLGYPNIPGIYSNEQTIGWRKTTEAVHKKDGKIFLQIMHTGRIAHQLNLPEGANVIAPSAIQAVGEIFTSEGLKPHSKPREMTINDIETIQNDYVTAAKNAIVAGFDGVEIHAANGYLPNQFLNKGSNNRTDNYGGSIENRTRFVLELAEKISTVIGPEKTGIRISPFGVFNDMALYNDIPETYNYLVKQLNNLNLAYLHMAALSDKIPEGFLEALATKFNGNVIFNGGYGNNLEQAEKIVSENNNYLISIGFPFIANPDLIERIKQDAHFNEANQDTLYTPGEEGYTTYPTLN</sequence>
<evidence type="ECO:0000313" key="5">
    <source>
        <dbReference type="EMBL" id="TXE06316.1"/>
    </source>
</evidence>
<reference evidence="6" key="1">
    <citation type="submission" date="2019-08" db="EMBL/GenBank/DDBJ databases">
        <title>Seonamhaeicola sediminis sp. nov., isolated from marine sediment.</title>
        <authorList>
            <person name="Cao W.R."/>
        </authorList>
    </citation>
    <scope>NUCLEOTIDE SEQUENCE [LARGE SCALE GENOMIC DNA]</scope>
    <source>
        <strain evidence="6">Gy8</strain>
    </source>
</reference>
<dbReference type="InterPro" id="IPR001155">
    <property type="entry name" value="OxRdtase_FMN_N"/>
</dbReference>
<dbReference type="SUPFAM" id="SSF51395">
    <property type="entry name" value="FMN-linked oxidoreductases"/>
    <property type="match status" value="1"/>
</dbReference>
<dbReference type="GO" id="GO:0016628">
    <property type="term" value="F:oxidoreductase activity, acting on the CH-CH group of donors, NAD or NADP as acceptor"/>
    <property type="evidence" value="ECO:0007669"/>
    <property type="project" value="UniProtKB-ARBA"/>
</dbReference>
<evidence type="ECO:0000256" key="3">
    <source>
        <dbReference type="ARBA" id="ARBA00023002"/>
    </source>
</evidence>
<evidence type="ECO:0000256" key="1">
    <source>
        <dbReference type="ARBA" id="ARBA00001917"/>
    </source>
</evidence>
<dbReference type="OrthoDB" id="9772736at2"/>
<name>A0A5C7ACD4_9FLAO</name>
<dbReference type="Gene3D" id="3.20.20.70">
    <property type="entry name" value="Aldolase class I"/>
    <property type="match status" value="1"/>
</dbReference>
<organism evidence="5 6">
    <name type="scientific">Seonamhaeicola algicola</name>
    <dbReference type="NCBI Taxonomy" id="1719036"/>
    <lineage>
        <taxon>Bacteria</taxon>
        <taxon>Pseudomonadati</taxon>
        <taxon>Bacteroidota</taxon>
        <taxon>Flavobacteriia</taxon>
        <taxon>Flavobacteriales</taxon>
        <taxon>Flavobacteriaceae</taxon>
    </lineage>
</organism>
<gene>
    <name evidence="5" type="ORF">FUA26_15200</name>
</gene>
<dbReference type="GO" id="GO:0010181">
    <property type="term" value="F:FMN binding"/>
    <property type="evidence" value="ECO:0007669"/>
    <property type="project" value="InterPro"/>
</dbReference>
<dbReference type="CDD" id="cd02933">
    <property type="entry name" value="OYE_like_FMN"/>
    <property type="match status" value="1"/>
</dbReference>
<keyword evidence="6" id="KW-1185">Reference proteome</keyword>
<dbReference type="Pfam" id="PF00724">
    <property type="entry name" value="Oxidored_FMN"/>
    <property type="match status" value="1"/>
</dbReference>
<keyword evidence="3" id="KW-0560">Oxidoreductase</keyword>
<evidence type="ECO:0000259" key="4">
    <source>
        <dbReference type="Pfam" id="PF00724"/>
    </source>
</evidence>
<accession>A0A5C7ACD4</accession>
<comment type="caution">
    <text evidence="5">The sequence shown here is derived from an EMBL/GenBank/DDBJ whole genome shotgun (WGS) entry which is preliminary data.</text>
</comment>
<dbReference type="RefSeq" id="WP_147138078.1">
    <property type="nucleotide sequence ID" value="NZ_VOSC01000033.1"/>
</dbReference>
<dbReference type="AlphaFoldDB" id="A0A5C7ACD4"/>
<dbReference type="FunFam" id="3.20.20.70:FF:000059">
    <property type="entry name" value="N-ethylmaleimide reductase, FMN-linked"/>
    <property type="match status" value="1"/>
</dbReference>
<dbReference type="PANTHER" id="PTHR22893:SF91">
    <property type="entry name" value="NADPH DEHYDROGENASE 2-RELATED"/>
    <property type="match status" value="1"/>
</dbReference>
<proteinExistence type="inferred from homology"/>
<dbReference type="PANTHER" id="PTHR22893">
    <property type="entry name" value="NADH OXIDOREDUCTASE-RELATED"/>
    <property type="match status" value="1"/>
</dbReference>
<feature type="domain" description="NADH:flavin oxidoreductase/NADH oxidase N-terminal" evidence="4">
    <location>
        <begin position="5"/>
        <end position="331"/>
    </location>
</feature>
<dbReference type="Proteomes" id="UP000321790">
    <property type="component" value="Unassembled WGS sequence"/>
</dbReference>
<comment type="cofactor">
    <cofactor evidence="1">
        <name>FMN</name>
        <dbReference type="ChEBI" id="CHEBI:58210"/>
    </cofactor>
</comment>
<dbReference type="InterPro" id="IPR013785">
    <property type="entry name" value="Aldolase_TIM"/>
</dbReference>